<dbReference type="RefSeq" id="WP_090486907.1">
    <property type="nucleotide sequence ID" value="NZ_FOUO01000017.1"/>
</dbReference>
<dbReference type="EMBL" id="FOUO01000017">
    <property type="protein sequence ID" value="SFM64015.1"/>
    <property type="molecule type" value="Genomic_DNA"/>
</dbReference>
<keyword evidence="3" id="KW-1185">Reference proteome</keyword>
<keyword evidence="1" id="KW-0812">Transmembrane</keyword>
<evidence type="ECO:0000256" key="1">
    <source>
        <dbReference type="SAM" id="Phobius"/>
    </source>
</evidence>
<sequence>MTAPSRLQCQRGFSLIEALVALLVLSVGLLGLAALQLSALKGAHSAYQRTLASIAARDAQERLWMAAAEGPLQVAAVSSAWRRQWSADADAPDLAALPGAGDSRITCSAGQCTITVAWSEGRFREPEGVTTFDYAVDLPPEAVK</sequence>
<reference evidence="2 3" key="1">
    <citation type="submission" date="2016-10" db="EMBL/GenBank/DDBJ databases">
        <authorList>
            <person name="de Groot N.N."/>
        </authorList>
    </citation>
    <scope>NUCLEOTIDE SEQUENCE [LARGE SCALE GENOMIC DNA]</scope>
    <source>
        <strain evidence="2 3">DSM 4180</strain>
    </source>
</reference>
<accession>A0A1I4SHR9</accession>
<name>A0A1I4SHR9_ECTMO</name>
<dbReference type="Proteomes" id="UP000199556">
    <property type="component" value="Unassembled WGS sequence"/>
</dbReference>
<dbReference type="PROSITE" id="PS00409">
    <property type="entry name" value="PROKAR_NTER_METHYL"/>
    <property type="match status" value="1"/>
</dbReference>
<organism evidence="2 3">
    <name type="scientific">Ectothiorhodospira mobilis</name>
    <dbReference type="NCBI Taxonomy" id="195064"/>
    <lineage>
        <taxon>Bacteria</taxon>
        <taxon>Pseudomonadati</taxon>
        <taxon>Pseudomonadota</taxon>
        <taxon>Gammaproteobacteria</taxon>
        <taxon>Chromatiales</taxon>
        <taxon>Ectothiorhodospiraceae</taxon>
        <taxon>Ectothiorhodospira</taxon>
    </lineage>
</organism>
<keyword evidence="1" id="KW-1133">Transmembrane helix</keyword>
<protein>
    <submittedName>
        <fullName evidence="2">Type IV pilus assembly protein PilV</fullName>
    </submittedName>
</protein>
<dbReference type="InterPro" id="IPR012902">
    <property type="entry name" value="N_methyl_site"/>
</dbReference>
<gene>
    <name evidence="2" type="ORF">SAMN05421721_11710</name>
</gene>
<dbReference type="STRING" id="195064.SAMN05421721_11710"/>
<dbReference type="AlphaFoldDB" id="A0A1I4SHR9"/>
<dbReference type="NCBIfam" id="TIGR02523">
    <property type="entry name" value="type_IV_pilV"/>
    <property type="match status" value="1"/>
</dbReference>
<proteinExistence type="predicted"/>
<keyword evidence="1" id="KW-0472">Membrane</keyword>
<evidence type="ECO:0000313" key="2">
    <source>
        <dbReference type="EMBL" id="SFM64015.1"/>
    </source>
</evidence>
<dbReference type="InterPro" id="IPR013362">
    <property type="entry name" value="Pilus_4_PilV"/>
</dbReference>
<evidence type="ECO:0000313" key="3">
    <source>
        <dbReference type="Proteomes" id="UP000199556"/>
    </source>
</evidence>
<dbReference type="NCBIfam" id="TIGR02532">
    <property type="entry name" value="IV_pilin_GFxxxE"/>
    <property type="match status" value="1"/>
</dbReference>
<feature type="transmembrane region" description="Helical" evidence="1">
    <location>
        <begin position="12"/>
        <end position="35"/>
    </location>
</feature>
<dbReference type="Pfam" id="PF07963">
    <property type="entry name" value="N_methyl"/>
    <property type="match status" value="1"/>
</dbReference>
<dbReference type="OrthoDB" id="8547299at2"/>